<dbReference type="GO" id="GO:0015179">
    <property type="term" value="F:L-amino acid transmembrane transporter activity"/>
    <property type="evidence" value="ECO:0007669"/>
    <property type="project" value="TreeGrafter"/>
</dbReference>
<dbReference type="EMBL" id="RSCE01000024">
    <property type="protein sequence ID" value="RSH76528.1"/>
    <property type="molecule type" value="Genomic_DNA"/>
</dbReference>
<evidence type="ECO:0000256" key="1">
    <source>
        <dbReference type="ARBA" id="ARBA00004141"/>
    </source>
</evidence>
<feature type="transmembrane region" description="Helical" evidence="7">
    <location>
        <begin position="309"/>
        <end position="331"/>
    </location>
</feature>
<feature type="compositionally biased region" description="Basic and acidic residues" evidence="6">
    <location>
        <begin position="132"/>
        <end position="141"/>
    </location>
</feature>
<dbReference type="GO" id="GO:0016020">
    <property type="term" value="C:membrane"/>
    <property type="evidence" value="ECO:0007669"/>
    <property type="project" value="UniProtKB-SubCell"/>
</dbReference>
<dbReference type="AlphaFoldDB" id="A0A427XCG2"/>
<evidence type="ECO:0000256" key="3">
    <source>
        <dbReference type="ARBA" id="ARBA00022692"/>
    </source>
</evidence>
<sequence length="625" mass="69552">MSADSHDKTVTFLELETPSSPLRPRRTTDREAPLVPSEDATEDPTINQQPLDVYLHYAAKERRREASDHRPVPDAPWTVFWKRITGEGVAVTPKSESQRPQSPTLLGWGWTDGVNDVPHHGPASPNTSHYTSSDKHQSSTELATRDVDGSFILTPREAESAYRLMRTASWQVVFFLIVSDMMGWFTAPQAFKLLGYGPGILVFTLFFLLAFASGQILWKLYLALDSERYPVKSYADIAERTFGGWAKYVFNFFQSAQLLVQVGMFLIMDGKALSQIINFKFCFLALNVFFALAGFALSQSRMLRTIAIITNLNFYLNVGIMILTMFGVAMYDPVPSESSHKDLGQPVKVSGWVGREAAGGWYQQVGAVQLCVFAYGGATIFTEFMVEMRRPADFWKAALWGQFICYLTYMFFGLFCYSMQGQYTAILPTVNIANIAFQAVTNIIGMFCLAVTAILYAHIGAKVVYRVLSRGLLGAPSLSSKKSAVWWSGTTALYWVLAWVIGSAIPNISDLNTVIGSAFILQMTYTFPPVLLLGHWIQKDAMAGDYPWRPGMEPYTNRSDSWRDISRWRRGFAAYWYAKVALIILVAGSLSLAGVGVYAGVMQAKASYEAGVTVAYSCKAPGQVF</sequence>
<feature type="transmembrane region" description="Helical" evidence="7">
    <location>
        <begin position="398"/>
        <end position="420"/>
    </location>
</feature>
<feature type="transmembrane region" description="Helical" evidence="7">
    <location>
        <begin position="199"/>
        <end position="224"/>
    </location>
</feature>
<organism evidence="9 10">
    <name type="scientific">Apiotrichum porosum</name>
    <dbReference type="NCBI Taxonomy" id="105984"/>
    <lineage>
        <taxon>Eukaryota</taxon>
        <taxon>Fungi</taxon>
        <taxon>Dikarya</taxon>
        <taxon>Basidiomycota</taxon>
        <taxon>Agaricomycotina</taxon>
        <taxon>Tremellomycetes</taxon>
        <taxon>Trichosporonales</taxon>
        <taxon>Trichosporonaceae</taxon>
        <taxon>Apiotrichum</taxon>
    </lineage>
</organism>
<keyword evidence="4 7" id="KW-1133">Transmembrane helix</keyword>
<feature type="domain" description="Amino acid transporter transmembrane" evidence="8">
    <location>
        <begin position="167"/>
        <end position="531"/>
    </location>
</feature>
<protein>
    <recommendedName>
        <fullName evidence="8">Amino acid transporter transmembrane domain-containing protein</fullName>
    </recommendedName>
</protein>
<feature type="transmembrane region" description="Helical" evidence="7">
    <location>
        <begin position="576"/>
        <end position="599"/>
    </location>
</feature>
<dbReference type="RefSeq" id="XP_028471675.1">
    <property type="nucleotide sequence ID" value="XM_028621040.1"/>
</dbReference>
<gene>
    <name evidence="9" type="ORF">EHS24_005517</name>
</gene>
<dbReference type="InterPro" id="IPR013057">
    <property type="entry name" value="AA_transpt_TM"/>
</dbReference>
<feature type="transmembrane region" description="Helical" evidence="7">
    <location>
        <begin position="245"/>
        <end position="267"/>
    </location>
</feature>
<accession>A0A427XCG2</accession>
<evidence type="ECO:0000256" key="2">
    <source>
        <dbReference type="ARBA" id="ARBA00008066"/>
    </source>
</evidence>
<keyword evidence="5 7" id="KW-0472">Membrane</keyword>
<dbReference type="Proteomes" id="UP000279236">
    <property type="component" value="Unassembled WGS sequence"/>
</dbReference>
<feature type="compositionally biased region" description="Polar residues" evidence="6">
    <location>
        <begin position="94"/>
        <end position="104"/>
    </location>
</feature>
<dbReference type="PANTHER" id="PTHR22950">
    <property type="entry name" value="AMINO ACID TRANSPORTER"/>
    <property type="match status" value="1"/>
</dbReference>
<reference evidence="9 10" key="1">
    <citation type="submission" date="2018-11" db="EMBL/GenBank/DDBJ databases">
        <title>Genome sequence of Apiotrichum porosum DSM 27194.</title>
        <authorList>
            <person name="Aliyu H."/>
            <person name="Gorte O."/>
            <person name="Ochsenreither K."/>
        </authorList>
    </citation>
    <scope>NUCLEOTIDE SEQUENCE [LARGE SCALE GENOMIC DNA]</scope>
    <source>
        <strain evidence="9 10">DSM 27194</strain>
    </source>
</reference>
<dbReference type="OrthoDB" id="40134at2759"/>
<evidence type="ECO:0000256" key="6">
    <source>
        <dbReference type="SAM" id="MobiDB-lite"/>
    </source>
</evidence>
<feature type="transmembrane region" description="Helical" evidence="7">
    <location>
        <begin position="273"/>
        <end position="297"/>
    </location>
</feature>
<keyword evidence="10" id="KW-1185">Reference proteome</keyword>
<feature type="transmembrane region" description="Helical" evidence="7">
    <location>
        <begin position="168"/>
        <end position="187"/>
    </location>
</feature>
<comment type="caution">
    <text evidence="9">The sequence shown here is derived from an EMBL/GenBank/DDBJ whole genome shotgun (WGS) entry which is preliminary data.</text>
</comment>
<feature type="transmembrane region" description="Helical" evidence="7">
    <location>
        <begin position="511"/>
        <end position="533"/>
    </location>
</feature>
<keyword evidence="3 7" id="KW-0812">Transmembrane</keyword>
<evidence type="ECO:0000259" key="8">
    <source>
        <dbReference type="Pfam" id="PF01490"/>
    </source>
</evidence>
<feature type="region of interest" description="Disordered" evidence="6">
    <location>
        <begin position="91"/>
        <end position="141"/>
    </location>
</feature>
<evidence type="ECO:0000256" key="5">
    <source>
        <dbReference type="ARBA" id="ARBA00023136"/>
    </source>
</evidence>
<evidence type="ECO:0000313" key="10">
    <source>
        <dbReference type="Proteomes" id="UP000279236"/>
    </source>
</evidence>
<comment type="subcellular location">
    <subcellularLocation>
        <location evidence="1">Membrane</location>
        <topology evidence="1">Multi-pass membrane protein</topology>
    </subcellularLocation>
</comment>
<feature type="region of interest" description="Disordered" evidence="6">
    <location>
        <begin position="1"/>
        <end position="48"/>
    </location>
</feature>
<evidence type="ECO:0000256" key="7">
    <source>
        <dbReference type="SAM" id="Phobius"/>
    </source>
</evidence>
<evidence type="ECO:0000313" key="9">
    <source>
        <dbReference type="EMBL" id="RSH76528.1"/>
    </source>
</evidence>
<dbReference type="STRING" id="105984.A0A427XCG2"/>
<proteinExistence type="inferred from homology"/>
<feature type="transmembrane region" description="Helical" evidence="7">
    <location>
        <begin position="367"/>
        <end position="386"/>
    </location>
</feature>
<dbReference type="PANTHER" id="PTHR22950:SF461">
    <property type="entry name" value="AMINO ACID TRANSPORTER TRANSMEMBRANE DOMAIN-CONTAINING PROTEIN"/>
    <property type="match status" value="1"/>
</dbReference>
<dbReference type="Pfam" id="PF01490">
    <property type="entry name" value="Aa_trans"/>
    <property type="match status" value="1"/>
</dbReference>
<dbReference type="GeneID" id="39590060"/>
<evidence type="ECO:0000256" key="4">
    <source>
        <dbReference type="ARBA" id="ARBA00022989"/>
    </source>
</evidence>
<name>A0A427XCG2_9TREE</name>
<comment type="similarity">
    <text evidence="2">Belongs to the amino acid/polyamine transporter 2 family.</text>
</comment>
<feature type="transmembrane region" description="Helical" evidence="7">
    <location>
        <begin position="485"/>
        <end position="505"/>
    </location>
</feature>
<feature type="transmembrane region" description="Helical" evidence="7">
    <location>
        <begin position="440"/>
        <end position="465"/>
    </location>
</feature>